<protein>
    <recommendedName>
        <fullName evidence="3">Sulfotransferase family protein</fullName>
    </recommendedName>
</protein>
<dbReference type="STRING" id="1732.SAMN02910417_01634"/>
<dbReference type="AlphaFoldDB" id="A0A1G6BMF9"/>
<dbReference type="InterPro" id="IPR027417">
    <property type="entry name" value="P-loop_NTPase"/>
</dbReference>
<accession>A0A1G6BMF9</accession>
<organism evidence="1 2">
    <name type="scientific">Eubacterium oxidoreducens</name>
    <dbReference type="NCBI Taxonomy" id="1732"/>
    <lineage>
        <taxon>Bacteria</taxon>
        <taxon>Bacillati</taxon>
        <taxon>Bacillota</taxon>
        <taxon>Clostridia</taxon>
        <taxon>Eubacteriales</taxon>
        <taxon>Eubacteriaceae</taxon>
        <taxon>Eubacterium</taxon>
    </lineage>
</organism>
<evidence type="ECO:0008006" key="3">
    <source>
        <dbReference type="Google" id="ProtNLM"/>
    </source>
</evidence>
<keyword evidence="2" id="KW-1185">Reference proteome</keyword>
<dbReference type="OrthoDB" id="565403at2"/>
<gene>
    <name evidence="1" type="ORF">SAMN02910417_01634</name>
</gene>
<evidence type="ECO:0000313" key="1">
    <source>
        <dbReference type="EMBL" id="SDB21775.1"/>
    </source>
</evidence>
<name>A0A1G6BMF9_EUBOX</name>
<dbReference type="SUPFAM" id="SSF52540">
    <property type="entry name" value="P-loop containing nucleoside triphosphate hydrolases"/>
    <property type="match status" value="1"/>
</dbReference>
<dbReference type="EMBL" id="FMXR01000011">
    <property type="protein sequence ID" value="SDB21775.1"/>
    <property type="molecule type" value="Genomic_DNA"/>
</dbReference>
<evidence type="ECO:0000313" key="2">
    <source>
        <dbReference type="Proteomes" id="UP000199228"/>
    </source>
</evidence>
<dbReference type="Gene3D" id="3.40.50.300">
    <property type="entry name" value="P-loop containing nucleotide triphosphate hydrolases"/>
    <property type="match status" value="1"/>
</dbReference>
<sequence length="382" mass="46231">MKTLYIHIGTPKTGTTAIQNFCHNNEEVLHKKGYDYPILYTYYGRAKVRNAQFLHLTIYNRDTTDKKDRDIAEENRRITEGMQTIASLFETYHNIILSDEGLWKATQKRRASLWEELKEHGEKHGYQVKVIVYLRRQDEFVESWYNQRIKHELEQNNTLTWEEYSRDKEKNCSPDYYQRIKAIERVLGKENIIVRRYNFAEFKNGMIQADFLDAIGLEWTDEYEIIETDKNRNDRLQGNALEFKRIINQMKDLSRAESRMFEKILLELSEQWGKQYPCRAMNQQEAMEFMKEFESDNQKLAEEYINDGKPLFTDRYKDNPKWDENNPYVLENLLQFICTMQVEMMRNKKRFQEEELPSEIDRRIRNNRFTARVKRVKKRILK</sequence>
<dbReference type="RefSeq" id="WP_090173865.1">
    <property type="nucleotide sequence ID" value="NZ_FMXR01000011.1"/>
</dbReference>
<dbReference type="Proteomes" id="UP000199228">
    <property type="component" value="Unassembled WGS sequence"/>
</dbReference>
<reference evidence="1 2" key="1">
    <citation type="submission" date="2016-10" db="EMBL/GenBank/DDBJ databases">
        <authorList>
            <person name="de Groot N.N."/>
        </authorList>
    </citation>
    <scope>NUCLEOTIDE SEQUENCE [LARGE SCALE GENOMIC DNA]</scope>
    <source>
        <strain evidence="1 2">DSM 3217</strain>
    </source>
</reference>
<proteinExistence type="predicted"/>